<sequence length="165" mass="18688">MAWAELLKDGSSCVEFAEPEFTTLVNDSDLVVQFPVSMIQTEYFAAAKSYLKTDPPIQWRALMCTDGHYHQFHSDLASGKVIRTMHLKAAMAWYAEVPVHDERPVAALAVPDGIKLDSLKTLNSERSDWFMRQVTTGFKSPERINAGLILPCCRPIRIGLRWRFA</sequence>
<dbReference type="Proteomes" id="UP000240912">
    <property type="component" value="Unassembled WGS sequence"/>
</dbReference>
<dbReference type="EMBL" id="PYLS01000005">
    <property type="protein sequence ID" value="PST83576.1"/>
    <property type="molecule type" value="Genomic_DNA"/>
</dbReference>
<organism evidence="1 2">
    <name type="scientific">Pedobacter yulinensis</name>
    <dbReference type="NCBI Taxonomy" id="2126353"/>
    <lineage>
        <taxon>Bacteria</taxon>
        <taxon>Pseudomonadati</taxon>
        <taxon>Bacteroidota</taxon>
        <taxon>Sphingobacteriia</taxon>
        <taxon>Sphingobacteriales</taxon>
        <taxon>Sphingobacteriaceae</taxon>
        <taxon>Pedobacter</taxon>
    </lineage>
</organism>
<evidence type="ECO:0000313" key="1">
    <source>
        <dbReference type="EMBL" id="PST83576.1"/>
    </source>
</evidence>
<gene>
    <name evidence="1" type="ORF">C7T94_13625</name>
</gene>
<dbReference type="RefSeq" id="WP_107215837.1">
    <property type="nucleotide sequence ID" value="NZ_KZ686269.1"/>
</dbReference>
<accession>A0A2T3HMC2</accession>
<proteinExistence type="predicted"/>
<dbReference type="AlphaFoldDB" id="A0A2T3HMC2"/>
<keyword evidence="2" id="KW-1185">Reference proteome</keyword>
<reference evidence="1 2" key="1">
    <citation type="submission" date="2018-03" db="EMBL/GenBank/DDBJ databases">
        <authorList>
            <person name="Keele B.F."/>
        </authorList>
    </citation>
    <scope>NUCLEOTIDE SEQUENCE [LARGE SCALE GENOMIC DNA]</scope>
    <source>
        <strain evidence="1 2">YL28-9</strain>
    </source>
</reference>
<protein>
    <submittedName>
        <fullName evidence="1">Uncharacterized protein</fullName>
    </submittedName>
</protein>
<comment type="caution">
    <text evidence="1">The sequence shown here is derived from an EMBL/GenBank/DDBJ whole genome shotgun (WGS) entry which is preliminary data.</text>
</comment>
<name>A0A2T3HMC2_9SPHI</name>
<evidence type="ECO:0000313" key="2">
    <source>
        <dbReference type="Proteomes" id="UP000240912"/>
    </source>
</evidence>
<dbReference type="OrthoDB" id="7554093at2"/>